<accession>A0ABU0E544</accession>
<protein>
    <submittedName>
        <fullName evidence="2">Uncharacterized protein</fullName>
    </submittedName>
</protein>
<feature type="transmembrane region" description="Helical" evidence="1">
    <location>
        <begin position="204"/>
        <end position="228"/>
    </location>
</feature>
<name>A0ABU0E544_9FIRM</name>
<comment type="caution">
    <text evidence="2">The sequence shown here is derived from an EMBL/GenBank/DDBJ whole genome shotgun (WGS) entry which is preliminary data.</text>
</comment>
<proteinExistence type="predicted"/>
<evidence type="ECO:0000256" key="1">
    <source>
        <dbReference type="SAM" id="Phobius"/>
    </source>
</evidence>
<feature type="transmembrane region" description="Helical" evidence="1">
    <location>
        <begin position="168"/>
        <end position="192"/>
    </location>
</feature>
<reference evidence="2 3" key="1">
    <citation type="submission" date="2023-07" db="EMBL/GenBank/DDBJ databases">
        <title>Genomic Encyclopedia of Type Strains, Phase IV (KMG-IV): sequencing the most valuable type-strain genomes for metagenomic binning, comparative biology and taxonomic classification.</title>
        <authorList>
            <person name="Goeker M."/>
        </authorList>
    </citation>
    <scope>NUCLEOTIDE SEQUENCE [LARGE SCALE GENOMIC DNA]</scope>
    <source>
        <strain evidence="2 3">DSM 16784</strain>
    </source>
</reference>
<keyword evidence="1" id="KW-0472">Membrane</keyword>
<dbReference type="Proteomes" id="UP001230220">
    <property type="component" value="Unassembled WGS sequence"/>
</dbReference>
<keyword evidence="1" id="KW-1133">Transmembrane helix</keyword>
<dbReference type="RefSeq" id="WP_307409268.1">
    <property type="nucleotide sequence ID" value="NZ_JAUSUR010000005.1"/>
</dbReference>
<feature type="transmembrane region" description="Helical" evidence="1">
    <location>
        <begin position="60"/>
        <end position="78"/>
    </location>
</feature>
<evidence type="ECO:0000313" key="2">
    <source>
        <dbReference type="EMBL" id="MDQ0362027.1"/>
    </source>
</evidence>
<feature type="transmembrane region" description="Helical" evidence="1">
    <location>
        <begin position="20"/>
        <end position="40"/>
    </location>
</feature>
<sequence>MDFFDFSGINIGDENSPERYSDIILVIIKLSLTAVLVAGVFLVKGNDLFPDIISDTDNDFIVISSIVVSTFIIIPFVMKTKFFRLQTDNKYLYYSRFNKPIKFEIEKCYFFYRKVGLVNYLCIVDDNGEFFALKCPNAFKKNIESFILIFLTPYMMGKGLCDYESNHIGISSGGIVMLMVKACIFIFLFGAFDMFHKYIEYGNIISASLYIILFLYLFVYRIFTYIFLENKVLFNYFIFNEKYFYSNNSKYEISTLSRVIVRQNEVYSISVMRDKEIDYLELFCIYYKKICNVVDEFENDLNEVLQKYPRIIRS</sequence>
<keyword evidence="1" id="KW-0812">Transmembrane</keyword>
<evidence type="ECO:0000313" key="3">
    <source>
        <dbReference type="Proteomes" id="UP001230220"/>
    </source>
</evidence>
<gene>
    <name evidence="2" type="ORF">J2S15_002780</name>
</gene>
<organism evidence="2 3">
    <name type="scientific">Breznakia pachnodae</name>
    <dbReference type="NCBI Taxonomy" id="265178"/>
    <lineage>
        <taxon>Bacteria</taxon>
        <taxon>Bacillati</taxon>
        <taxon>Bacillota</taxon>
        <taxon>Erysipelotrichia</taxon>
        <taxon>Erysipelotrichales</taxon>
        <taxon>Erysipelotrichaceae</taxon>
        <taxon>Breznakia</taxon>
    </lineage>
</organism>
<dbReference type="EMBL" id="JAUSUR010000005">
    <property type="protein sequence ID" value="MDQ0362027.1"/>
    <property type="molecule type" value="Genomic_DNA"/>
</dbReference>
<keyword evidence="3" id="KW-1185">Reference proteome</keyword>